<protein>
    <submittedName>
        <fullName evidence="1">Uncharacterized protein</fullName>
    </submittedName>
</protein>
<organism evidence="1 2">
    <name type="scientific">Mycolicibacterium chitae</name>
    <name type="common">Mycobacterium chitae</name>
    <dbReference type="NCBI Taxonomy" id="1792"/>
    <lineage>
        <taxon>Bacteria</taxon>
        <taxon>Bacillati</taxon>
        <taxon>Actinomycetota</taxon>
        <taxon>Actinomycetes</taxon>
        <taxon>Mycobacteriales</taxon>
        <taxon>Mycobacteriaceae</taxon>
        <taxon>Mycolicibacterium</taxon>
    </lineage>
</organism>
<proteinExistence type="predicted"/>
<dbReference type="EMBL" id="LR134355">
    <property type="protein sequence ID" value="VEG47705.1"/>
    <property type="molecule type" value="Genomic_DNA"/>
</dbReference>
<name>A0A3S4RD76_MYCCI</name>
<reference evidence="1 2" key="1">
    <citation type="submission" date="2018-12" db="EMBL/GenBank/DDBJ databases">
        <authorList>
            <consortium name="Pathogen Informatics"/>
        </authorList>
    </citation>
    <scope>NUCLEOTIDE SEQUENCE [LARGE SCALE GENOMIC DNA]</scope>
    <source>
        <strain evidence="1 2">NCTC10485</strain>
    </source>
</reference>
<keyword evidence="2" id="KW-1185">Reference proteome</keyword>
<gene>
    <name evidence="1" type="ORF">NCTC10485_01991</name>
</gene>
<evidence type="ECO:0000313" key="1">
    <source>
        <dbReference type="EMBL" id="VEG47705.1"/>
    </source>
</evidence>
<dbReference type="Proteomes" id="UP000282551">
    <property type="component" value="Chromosome"/>
</dbReference>
<dbReference type="AlphaFoldDB" id="A0A3S4RD76"/>
<accession>A0A3S4RD76</accession>
<evidence type="ECO:0000313" key="2">
    <source>
        <dbReference type="Proteomes" id="UP000282551"/>
    </source>
</evidence>
<sequence>MVGPMSQGADTGLGDEFAVEDLTTGPHASGFGSVGDGRTFAFLVHDHQDLRVEIYRPRLAGPVPQREDVVASTTRSCKGVDLADERSLIAAVRDAVTEAAARPAR</sequence>